<keyword evidence="4" id="KW-1185">Reference proteome</keyword>
<name>A0A6N3JUW9_9ACTN</name>
<evidence type="ECO:0000313" key="4">
    <source>
        <dbReference type="Proteomes" id="UP000471364"/>
    </source>
</evidence>
<accession>A0A6N3JUW9</accession>
<protein>
    <recommendedName>
        <fullName evidence="5">YCII-related domain-containing protein</fullName>
    </recommendedName>
</protein>
<evidence type="ECO:0000313" key="1">
    <source>
        <dbReference type="EMBL" id="AXH88813.1"/>
    </source>
</evidence>
<dbReference type="Proteomes" id="UP000253958">
    <property type="component" value="Chromosome"/>
</dbReference>
<organism evidence="1 3">
    <name type="scientific">Micromonospora aurantiaca</name>
    <name type="common">nom. illeg.</name>
    <dbReference type="NCBI Taxonomy" id="47850"/>
    <lineage>
        <taxon>Bacteria</taxon>
        <taxon>Bacillati</taxon>
        <taxon>Actinomycetota</taxon>
        <taxon>Actinomycetes</taxon>
        <taxon>Micromonosporales</taxon>
        <taxon>Micromonosporaceae</taxon>
        <taxon>Micromonospora</taxon>
    </lineage>
</organism>
<gene>
    <name evidence="1" type="ORF">DVH21_02090</name>
    <name evidence="2" type="ORF">F6X54_16035</name>
</gene>
<evidence type="ECO:0008006" key="5">
    <source>
        <dbReference type="Google" id="ProtNLM"/>
    </source>
</evidence>
<sequence>MPLFAVKLTLWVTPPGDASLPAFIDRLRAHLVALHEAGCITAPTATGHFDTHTCQITLSVDTQDITAAPLAAGRAVCHAADQAAPHWRVEVGRITAEPAAIGPTLPPEQTQ</sequence>
<dbReference type="Proteomes" id="UP000471364">
    <property type="component" value="Unassembled WGS sequence"/>
</dbReference>
<reference evidence="1 3" key="1">
    <citation type="submission" date="2018-07" db="EMBL/GenBank/DDBJ databases">
        <authorList>
            <person name="Ye Y."/>
        </authorList>
    </citation>
    <scope>NUCLEOTIDE SEQUENCE [LARGE SCALE GENOMIC DNA]</scope>
    <source>
        <strain evidence="1">110B</strain>
        <strain evidence="3">H14(2018)</strain>
    </source>
</reference>
<dbReference type="EMBL" id="CP031263">
    <property type="protein sequence ID" value="AXH88813.1"/>
    <property type="molecule type" value="Genomic_DNA"/>
</dbReference>
<evidence type="ECO:0000313" key="2">
    <source>
        <dbReference type="EMBL" id="KAB1111983.1"/>
    </source>
</evidence>
<dbReference type="EMBL" id="WAAR01000066">
    <property type="protein sequence ID" value="KAB1111983.1"/>
    <property type="molecule type" value="Genomic_DNA"/>
</dbReference>
<reference evidence="2 4" key="3">
    <citation type="submission" date="2019-09" db="EMBL/GenBank/DDBJ databases">
        <title>High taxonomic diversity of Micromonospora strains isolated from Medicago sativa nodules in different geographical locations.</title>
        <authorList>
            <person name="Martinez-Hidalgo P."/>
            <person name="Flores-Felix J.D."/>
            <person name="Velazquez E."/>
            <person name="Brau L."/>
            <person name="Trujillo M.E."/>
            <person name="Martinez-Molina E."/>
        </authorList>
    </citation>
    <scope>NUCLEOTIDE SEQUENCE [LARGE SCALE GENOMIC DNA]</scope>
    <source>
        <strain evidence="2 4">ALFB5</strain>
    </source>
</reference>
<evidence type="ECO:0000313" key="3">
    <source>
        <dbReference type="Proteomes" id="UP000253958"/>
    </source>
</evidence>
<reference evidence="1 3" key="2">
    <citation type="submission" date="2018-08" db="EMBL/GenBank/DDBJ databases">
        <title>Streptomyces kandeliansis sp. nov., an endophytic bacterium isolated from mangrove plant.</title>
        <authorList>
            <person name="Wang R."/>
        </authorList>
    </citation>
    <scope>NUCLEOTIDE SEQUENCE [LARGE SCALE GENOMIC DNA]</scope>
    <source>
        <strain evidence="1">110B</strain>
        <strain evidence="3">H14(2018)</strain>
    </source>
</reference>
<proteinExistence type="predicted"/>
<dbReference type="RefSeq" id="WP_114918707.1">
    <property type="nucleotide sequence ID" value="NZ_CBDRJA010000012.1"/>
</dbReference>
<dbReference type="AlphaFoldDB" id="A0A6N3JUW9"/>